<dbReference type="Gene3D" id="3.40.50.720">
    <property type="entry name" value="NAD(P)-binding Rossmann-like Domain"/>
    <property type="match status" value="1"/>
</dbReference>
<dbReference type="AlphaFoldDB" id="A0A4R0FYZ2"/>
<dbReference type="SUPFAM" id="SSF51735">
    <property type="entry name" value="NAD(P)-binding Rossmann-fold domains"/>
    <property type="match status" value="1"/>
</dbReference>
<keyword evidence="2" id="KW-0560">Oxidoreductase</keyword>
<dbReference type="OrthoDB" id="8959163at2"/>
<keyword evidence="4" id="KW-1185">Reference proteome</keyword>
<dbReference type="PRINTS" id="PR00081">
    <property type="entry name" value="GDHRDH"/>
</dbReference>
<evidence type="ECO:0000313" key="4">
    <source>
        <dbReference type="Proteomes" id="UP000292274"/>
    </source>
</evidence>
<evidence type="ECO:0000313" key="3">
    <source>
        <dbReference type="EMBL" id="TCB88747.1"/>
    </source>
</evidence>
<dbReference type="CDD" id="cd05233">
    <property type="entry name" value="SDR_c"/>
    <property type="match status" value="1"/>
</dbReference>
<accession>A0A4R0FYZ2</accession>
<dbReference type="EMBL" id="SJJR01000036">
    <property type="protein sequence ID" value="TCB88747.1"/>
    <property type="molecule type" value="Genomic_DNA"/>
</dbReference>
<dbReference type="InterPro" id="IPR002347">
    <property type="entry name" value="SDR_fam"/>
</dbReference>
<dbReference type="RefSeq" id="WP_131309437.1">
    <property type="nucleotide sequence ID" value="NZ_SJJR01000036.1"/>
</dbReference>
<dbReference type="GO" id="GO:0016491">
    <property type="term" value="F:oxidoreductase activity"/>
    <property type="evidence" value="ECO:0007669"/>
    <property type="project" value="UniProtKB-KW"/>
</dbReference>
<organism evidence="3 4">
    <name type="scientific">Micromonospora zingiberis</name>
    <dbReference type="NCBI Taxonomy" id="2053011"/>
    <lineage>
        <taxon>Bacteria</taxon>
        <taxon>Bacillati</taxon>
        <taxon>Actinomycetota</taxon>
        <taxon>Actinomycetes</taxon>
        <taxon>Micromonosporales</taxon>
        <taxon>Micromonosporaceae</taxon>
        <taxon>Micromonospora</taxon>
    </lineage>
</organism>
<proteinExistence type="inferred from homology"/>
<dbReference type="Proteomes" id="UP000292274">
    <property type="component" value="Unassembled WGS sequence"/>
</dbReference>
<sequence>MHERIAVVAGAGGGLGQATARALHSAGLTVVAVDRTDANLADLPAAIHRVVADPTDPATAGPLLDRVVSEVGEPDVLVNTIGAHAFGDFRTVTPEELHALMGVNLGAALWLTQAVVPHMRRKGGGVIVHTGARSGIEPTAGAAAYGITKAALVHLARILYLELRPYGIRVNIILPQLIATAANRNVLPPSLLAGATTPEAVADVIRSVVTSDSAAMDELLIPVYDA</sequence>
<comment type="caution">
    <text evidence="3">The sequence shown here is derived from an EMBL/GenBank/DDBJ whole genome shotgun (WGS) entry which is preliminary data.</text>
</comment>
<comment type="similarity">
    <text evidence="1">Belongs to the short-chain dehydrogenases/reductases (SDR) family.</text>
</comment>
<reference evidence="3 4" key="1">
    <citation type="submission" date="2019-02" db="EMBL/GenBank/DDBJ databases">
        <title>Jishengella sp. nov., isolated from a root of Zingiber montanum.</title>
        <authorList>
            <person name="Kuncharoen N."/>
            <person name="Kudo T."/>
            <person name="Masahiro Y."/>
            <person name="Ohkuma M."/>
            <person name="Tanasupawat S."/>
        </authorList>
    </citation>
    <scope>NUCLEOTIDE SEQUENCE [LARGE SCALE GENOMIC DNA]</scope>
    <source>
        <strain evidence="3 4">PLAI 1-1</strain>
    </source>
</reference>
<dbReference type="PANTHER" id="PTHR43669:SF3">
    <property type="entry name" value="ALCOHOL DEHYDROGENASE, PUTATIVE (AFU_ORTHOLOGUE AFUA_3G03445)-RELATED"/>
    <property type="match status" value="1"/>
</dbReference>
<dbReference type="Pfam" id="PF00106">
    <property type="entry name" value="adh_short"/>
    <property type="match status" value="1"/>
</dbReference>
<protein>
    <submittedName>
        <fullName evidence="3">SDR family oxidoreductase</fullName>
    </submittedName>
</protein>
<evidence type="ECO:0000256" key="2">
    <source>
        <dbReference type="ARBA" id="ARBA00023002"/>
    </source>
</evidence>
<dbReference type="PANTHER" id="PTHR43669">
    <property type="entry name" value="5-KETO-D-GLUCONATE 5-REDUCTASE"/>
    <property type="match status" value="1"/>
</dbReference>
<gene>
    <name evidence="3" type="ORF">E0H26_28310</name>
</gene>
<dbReference type="InterPro" id="IPR036291">
    <property type="entry name" value="NAD(P)-bd_dom_sf"/>
</dbReference>
<evidence type="ECO:0000256" key="1">
    <source>
        <dbReference type="ARBA" id="ARBA00006484"/>
    </source>
</evidence>
<name>A0A4R0FYZ2_9ACTN</name>